<feature type="transmembrane region" description="Helical" evidence="7">
    <location>
        <begin position="148"/>
        <end position="171"/>
    </location>
</feature>
<feature type="transmembrane region" description="Helical" evidence="7">
    <location>
        <begin position="32"/>
        <end position="55"/>
    </location>
</feature>
<accession>A0A3M6V4F4</accession>
<feature type="transmembrane region" description="Helical" evidence="7">
    <location>
        <begin position="205"/>
        <end position="230"/>
    </location>
</feature>
<name>A0A3M6V4F4_POCDA</name>
<comment type="similarity">
    <text evidence="7">Belongs to the DHHC palmitoyltransferase family.</text>
</comment>
<evidence type="ECO:0000256" key="2">
    <source>
        <dbReference type="ARBA" id="ARBA00022679"/>
    </source>
</evidence>
<dbReference type="STRING" id="46731.A0A3M6V4F4"/>
<keyword evidence="6 7" id="KW-0012">Acyltransferase</keyword>
<proteinExistence type="inferred from homology"/>
<dbReference type="InterPro" id="IPR039859">
    <property type="entry name" value="PFA4/ZDH16/20/ERF2-like"/>
</dbReference>
<dbReference type="GO" id="GO:0016020">
    <property type="term" value="C:membrane"/>
    <property type="evidence" value="ECO:0007669"/>
    <property type="project" value="UniProtKB-SubCell"/>
</dbReference>
<feature type="transmembrane region" description="Helical" evidence="7">
    <location>
        <begin position="62"/>
        <end position="83"/>
    </location>
</feature>
<dbReference type="OrthoDB" id="302728at2759"/>
<comment type="domain">
    <text evidence="7">The DHHC domain is required for palmitoyltransferase activity.</text>
</comment>
<comment type="subcellular location">
    <subcellularLocation>
        <location evidence="1">Membrane</location>
        <topology evidence="1">Multi-pass membrane protein</topology>
    </subcellularLocation>
</comment>
<keyword evidence="5 7" id="KW-0472">Membrane</keyword>
<evidence type="ECO:0000313" key="9">
    <source>
        <dbReference type="EMBL" id="RMX60843.1"/>
    </source>
</evidence>
<evidence type="ECO:0000256" key="5">
    <source>
        <dbReference type="ARBA" id="ARBA00023136"/>
    </source>
</evidence>
<comment type="catalytic activity">
    <reaction evidence="7">
        <text>L-cysteinyl-[protein] + hexadecanoyl-CoA = S-hexadecanoyl-L-cysteinyl-[protein] + CoA</text>
        <dbReference type="Rhea" id="RHEA:36683"/>
        <dbReference type="Rhea" id="RHEA-COMP:10131"/>
        <dbReference type="Rhea" id="RHEA-COMP:11032"/>
        <dbReference type="ChEBI" id="CHEBI:29950"/>
        <dbReference type="ChEBI" id="CHEBI:57287"/>
        <dbReference type="ChEBI" id="CHEBI:57379"/>
        <dbReference type="ChEBI" id="CHEBI:74151"/>
        <dbReference type="EC" id="2.3.1.225"/>
    </reaction>
</comment>
<dbReference type="AlphaFoldDB" id="A0A3M6V4F4"/>
<reference evidence="9 10" key="1">
    <citation type="journal article" date="2018" name="Sci. Rep.">
        <title>Comparative analysis of the Pocillopora damicornis genome highlights role of immune system in coral evolution.</title>
        <authorList>
            <person name="Cunning R."/>
            <person name="Bay R.A."/>
            <person name="Gillette P."/>
            <person name="Baker A.C."/>
            <person name="Traylor-Knowles N."/>
        </authorList>
    </citation>
    <scope>NUCLEOTIDE SEQUENCE [LARGE SCALE GENOMIC DNA]</scope>
    <source>
        <strain evidence="9">RSMAS</strain>
        <tissue evidence="9">Whole animal</tissue>
    </source>
</reference>
<feature type="domain" description="Palmitoyltransferase DHHC" evidence="8">
    <location>
        <begin position="104"/>
        <end position="247"/>
    </location>
</feature>
<keyword evidence="2 7" id="KW-0808">Transferase</keyword>
<dbReference type="Pfam" id="PF01529">
    <property type="entry name" value="DHHC"/>
    <property type="match status" value="1"/>
</dbReference>
<keyword evidence="4 7" id="KW-1133">Transmembrane helix</keyword>
<dbReference type="PROSITE" id="PS50216">
    <property type="entry name" value="DHHC"/>
    <property type="match status" value="1"/>
</dbReference>
<organism evidence="9 10">
    <name type="scientific">Pocillopora damicornis</name>
    <name type="common">Cauliflower coral</name>
    <name type="synonym">Millepora damicornis</name>
    <dbReference type="NCBI Taxonomy" id="46731"/>
    <lineage>
        <taxon>Eukaryota</taxon>
        <taxon>Metazoa</taxon>
        <taxon>Cnidaria</taxon>
        <taxon>Anthozoa</taxon>
        <taxon>Hexacorallia</taxon>
        <taxon>Scleractinia</taxon>
        <taxon>Astrocoeniina</taxon>
        <taxon>Pocilloporidae</taxon>
        <taxon>Pocillopora</taxon>
    </lineage>
</organism>
<protein>
    <recommendedName>
        <fullName evidence="7">Palmitoyltransferase</fullName>
        <ecNumber evidence="7">2.3.1.225</ecNumber>
    </recommendedName>
</protein>
<evidence type="ECO:0000256" key="3">
    <source>
        <dbReference type="ARBA" id="ARBA00022692"/>
    </source>
</evidence>
<evidence type="ECO:0000259" key="8">
    <source>
        <dbReference type="Pfam" id="PF01529"/>
    </source>
</evidence>
<dbReference type="InterPro" id="IPR001594">
    <property type="entry name" value="Palmitoyltrfase_DHHC"/>
</dbReference>
<evidence type="ECO:0000256" key="7">
    <source>
        <dbReference type="RuleBase" id="RU079119"/>
    </source>
</evidence>
<dbReference type="Proteomes" id="UP000275408">
    <property type="component" value="Unassembled WGS sequence"/>
</dbReference>
<dbReference type="PANTHER" id="PTHR12246">
    <property type="entry name" value="PALMITOYLTRANSFERASE ZDHHC16"/>
    <property type="match status" value="1"/>
</dbReference>
<dbReference type="EC" id="2.3.1.225" evidence="7"/>
<evidence type="ECO:0000313" key="10">
    <source>
        <dbReference type="Proteomes" id="UP000275408"/>
    </source>
</evidence>
<comment type="caution">
    <text evidence="9">The sequence shown here is derived from an EMBL/GenBank/DDBJ whole genome shotgun (WGS) entry which is preliminary data.</text>
</comment>
<evidence type="ECO:0000256" key="1">
    <source>
        <dbReference type="ARBA" id="ARBA00004141"/>
    </source>
</evidence>
<evidence type="ECO:0000256" key="4">
    <source>
        <dbReference type="ARBA" id="ARBA00022989"/>
    </source>
</evidence>
<dbReference type="EMBL" id="RCHS01000100">
    <property type="protein sequence ID" value="RMX60843.1"/>
    <property type="molecule type" value="Genomic_DNA"/>
</dbReference>
<dbReference type="GO" id="GO:0019706">
    <property type="term" value="F:protein-cysteine S-palmitoyltransferase activity"/>
    <property type="evidence" value="ECO:0007669"/>
    <property type="project" value="UniProtKB-EC"/>
</dbReference>
<gene>
    <name evidence="9" type="ORF">pdam_00007763</name>
</gene>
<keyword evidence="3 7" id="KW-0812">Transmembrane</keyword>
<evidence type="ECO:0000256" key="6">
    <source>
        <dbReference type="ARBA" id="ARBA00023315"/>
    </source>
</evidence>
<sequence length="329" mass="38327">MSASSQPIDFSRHQFYGKTSRGTILGTHTVGLGYVVVMFVLLFWLEIFEVIPILFTNSVGLLATNLILFIYIMINAVGNYFYVVTTDTSHKRLEEFSEGRDGDFYCQSCEQNSPPRSHHCSFCDRCIVRRDHHCFFAAACIGHANTRFFVVFNFFAFVGSAYVAIINLFYLHLKIGPLIPLSFEAICKVVPLLTVFKVWNGSVTLYYFLVVVVTWLCIVQTLGCASCCFFQLTLIFSGQTTYEWQHKNFIYSKGWKKNFYDICGQKWYLWWFFPIFQWQKLASREEEYYAQYSSKTSNKENYKFYLGVKGLNKLQTTTQANFNFLLFIF</sequence>
<keyword evidence="10" id="KW-1185">Reference proteome</keyword>